<comment type="caution">
    <text evidence="2">The sequence shown here is derived from an EMBL/GenBank/DDBJ whole genome shotgun (WGS) entry which is preliminary data.</text>
</comment>
<dbReference type="Gene3D" id="1.20.58.2130">
    <property type="match status" value="1"/>
</dbReference>
<feature type="region of interest" description="Disordered" evidence="1">
    <location>
        <begin position="414"/>
        <end position="489"/>
    </location>
</feature>
<reference evidence="2" key="1">
    <citation type="journal article" date="2020" name="Fungal Divers.">
        <title>Resolving the Mortierellaceae phylogeny through synthesis of multi-gene phylogenetics and phylogenomics.</title>
        <authorList>
            <person name="Vandepol N."/>
            <person name="Liber J."/>
            <person name="Desiro A."/>
            <person name="Na H."/>
            <person name="Kennedy M."/>
            <person name="Barry K."/>
            <person name="Grigoriev I.V."/>
            <person name="Miller A.N."/>
            <person name="O'Donnell K."/>
            <person name="Stajich J.E."/>
            <person name="Bonito G."/>
        </authorList>
    </citation>
    <scope>NUCLEOTIDE SEQUENCE</scope>
    <source>
        <strain evidence="2">KOD1015</strain>
    </source>
</reference>
<keyword evidence="3" id="KW-1185">Reference proteome</keyword>
<evidence type="ECO:0000256" key="1">
    <source>
        <dbReference type="SAM" id="MobiDB-lite"/>
    </source>
</evidence>
<feature type="compositionally biased region" description="Low complexity" evidence="1">
    <location>
        <begin position="414"/>
        <end position="424"/>
    </location>
</feature>
<evidence type="ECO:0000313" key="2">
    <source>
        <dbReference type="EMBL" id="KAF9586306.1"/>
    </source>
</evidence>
<gene>
    <name evidence="2" type="ORF">BGW38_007191</name>
</gene>
<protein>
    <submittedName>
        <fullName evidence="2">Uncharacterized protein</fullName>
    </submittedName>
</protein>
<dbReference type="OrthoDB" id="2144998at2759"/>
<feature type="compositionally biased region" description="Polar residues" evidence="1">
    <location>
        <begin position="355"/>
        <end position="364"/>
    </location>
</feature>
<proteinExistence type="predicted"/>
<dbReference type="AlphaFoldDB" id="A0A9P6G3Q4"/>
<feature type="compositionally biased region" description="Basic and acidic residues" evidence="1">
    <location>
        <begin position="66"/>
        <end position="75"/>
    </location>
</feature>
<sequence length="489" mass="54327">MLENAIGKLAVYMEQTNVSAKQSSTCRLLDLPSVLRSVFEDAKAQQPTACPSPLSSKPAPGQAVGPEERPSVEHVPTKSVDSLCLGLRKAYIEHLYQDDYSVGDYVKKLNAASKEMTALAAAQSIPLKEAQQKLAAFIIEFLRIWPSKMTSKYRQLGRELNIGRSTDSKSQDHYVILDDERPELDKWKVYALKRLKDTEVRMYLRKLKTKDAQIQIVQNLHILLLIDKYDLEENKPFKKDPGALKTIVHFMDELCIASSIEDRPTVGLTSPQTPRSKDMDPAKKFYIRVIARYYAPSLPKITDALSIKCGVKTNLLTSPRGPRRVEMKRTVSMGVLQKPKPLSFGGAMDEPETSKVATVQSNPTKRGAAMSRTTSSDNARNVLNSSIFKNRQVAMTISSVKGLDFVPQPIFSGTGSSSSTAHSSVPRLSASQPLPSVSAPPMTPSAVMSIQEEEEPVPKMARLKQKRAHYDLNEDEILKVKNKAPDEEK</sequence>
<feature type="compositionally biased region" description="Polar residues" evidence="1">
    <location>
        <begin position="46"/>
        <end position="55"/>
    </location>
</feature>
<dbReference type="EMBL" id="JAABOA010000047">
    <property type="protein sequence ID" value="KAF9586306.1"/>
    <property type="molecule type" value="Genomic_DNA"/>
</dbReference>
<evidence type="ECO:0000313" key="3">
    <source>
        <dbReference type="Proteomes" id="UP000780801"/>
    </source>
</evidence>
<accession>A0A9P6G3Q4</accession>
<dbReference type="Proteomes" id="UP000780801">
    <property type="component" value="Unassembled WGS sequence"/>
</dbReference>
<feature type="compositionally biased region" description="Basic and acidic residues" evidence="1">
    <location>
        <begin position="468"/>
        <end position="489"/>
    </location>
</feature>
<name>A0A9P6G3Q4_9FUNG</name>
<organism evidence="2 3">
    <name type="scientific">Lunasporangiospora selenospora</name>
    <dbReference type="NCBI Taxonomy" id="979761"/>
    <lineage>
        <taxon>Eukaryota</taxon>
        <taxon>Fungi</taxon>
        <taxon>Fungi incertae sedis</taxon>
        <taxon>Mucoromycota</taxon>
        <taxon>Mortierellomycotina</taxon>
        <taxon>Mortierellomycetes</taxon>
        <taxon>Mortierellales</taxon>
        <taxon>Mortierellaceae</taxon>
        <taxon>Lunasporangiospora</taxon>
    </lineage>
</organism>
<feature type="region of interest" description="Disordered" evidence="1">
    <location>
        <begin position="46"/>
        <end position="75"/>
    </location>
</feature>
<feature type="region of interest" description="Disordered" evidence="1">
    <location>
        <begin position="338"/>
        <end position="377"/>
    </location>
</feature>